<gene>
    <name evidence="2" type="ORF">R1flu_012698</name>
</gene>
<dbReference type="AlphaFoldDB" id="A0ABD1ZBD5"/>
<proteinExistence type="predicted"/>
<keyword evidence="3" id="KW-1185">Reference proteome</keyword>
<evidence type="ECO:0000256" key="1">
    <source>
        <dbReference type="PROSITE-ProRule" id="PRU00339"/>
    </source>
</evidence>
<sequence length="456" mass="52000">MAESSMNLRGQGNQLFREACDERLAPVVRSRRFLRAEFFYTQALAASRTEDERAKCRKNLGALHWNLAKMSLELYEDGQASSLVHERPPSFDLERSTENYLAALRHGRASGQRREWMESVENILQEMAQSVVKEHAWICEEAFIAKLCDLYKAGLASGAKSLAYNTLQLAHVRRLLDEAVKELHRSKDETVPAGANYSNCLSLLHRCNIPLEQIRRREESDPECIEEARLLKLSADNCRARCESTKAREEGKRFLHEFKKSTDEDRRNHMLTCALDKFKEAAGHAKGVNAECEAEALACIGDAYTEIRREEKAQSYYSAVVKLAEKSDVVQTKGFYEKARAAANAWLKRMREGRPGFHLLPEIKADLEKIEAEFERLKTEEFLKYLYRSYPPRARNGTAYTLGETGTAAQSRIALRKALHHYHPDHNALGDDKWLALCGEITKLLLLRHQANAQAE</sequence>
<accession>A0ABD1ZBD5</accession>
<dbReference type="PROSITE" id="PS50005">
    <property type="entry name" value="TPR"/>
    <property type="match status" value="1"/>
</dbReference>
<dbReference type="InterPro" id="IPR019734">
    <property type="entry name" value="TPR_rpt"/>
</dbReference>
<comment type="caution">
    <text evidence="2">The sequence shown here is derived from an EMBL/GenBank/DDBJ whole genome shotgun (WGS) entry which is preliminary data.</text>
</comment>
<keyword evidence="1" id="KW-0802">TPR repeat</keyword>
<dbReference type="EMBL" id="JBHFFA010000002">
    <property type="protein sequence ID" value="KAL2645111.1"/>
    <property type="molecule type" value="Genomic_DNA"/>
</dbReference>
<reference evidence="2 3" key="1">
    <citation type="submission" date="2024-09" db="EMBL/GenBank/DDBJ databases">
        <title>Chromosome-scale assembly of Riccia fluitans.</title>
        <authorList>
            <person name="Paukszto L."/>
            <person name="Sawicki J."/>
            <person name="Karawczyk K."/>
            <person name="Piernik-Szablinska J."/>
            <person name="Szczecinska M."/>
            <person name="Mazdziarz M."/>
        </authorList>
    </citation>
    <scope>NUCLEOTIDE SEQUENCE [LARGE SCALE GENOMIC DNA]</scope>
    <source>
        <strain evidence="2">Rf_01</strain>
        <tissue evidence="2">Aerial parts of the thallus</tissue>
    </source>
</reference>
<evidence type="ECO:0000313" key="3">
    <source>
        <dbReference type="Proteomes" id="UP001605036"/>
    </source>
</evidence>
<name>A0ABD1ZBD5_9MARC</name>
<feature type="repeat" description="TPR" evidence="1">
    <location>
        <begin position="294"/>
        <end position="327"/>
    </location>
</feature>
<organism evidence="2 3">
    <name type="scientific">Riccia fluitans</name>
    <dbReference type="NCBI Taxonomy" id="41844"/>
    <lineage>
        <taxon>Eukaryota</taxon>
        <taxon>Viridiplantae</taxon>
        <taxon>Streptophyta</taxon>
        <taxon>Embryophyta</taxon>
        <taxon>Marchantiophyta</taxon>
        <taxon>Marchantiopsida</taxon>
        <taxon>Marchantiidae</taxon>
        <taxon>Marchantiales</taxon>
        <taxon>Ricciaceae</taxon>
        <taxon>Riccia</taxon>
    </lineage>
</organism>
<dbReference type="Proteomes" id="UP001605036">
    <property type="component" value="Unassembled WGS sequence"/>
</dbReference>
<evidence type="ECO:0008006" key="4">
    <source>
        <dbReference type="Google" id="ProtNLM"/>
    </source>
</evidence>
<evidence type="ECO:0000313" key="2">
    <source>
        <dbReference type="EMBL" id="KAL2645111.1"/>
    </source>
</evidence>
<protein>
    <recommendedName>
        <fullName evidence="4">J domain-containing protein</fullName>
    </recommendedName>
</protein>